<dbReference type="Proteomes" id="UP001209570">
    <property type="component" value="Unassembled WGS sequence"/>
</dbReference>
<keyword evidence="7" id="KW-0256">Endoplasmic reticulum</keyword>
<evidence type="ECO:0000256" key="8">
    <source>
        <dbReference type="ARBA" id="ARBA00022989"/>
    </source>
</evidence>
<dbReference type="GO" id="GO:0005789">
    <property type="term" value="C:endoplasmic reticulum membrane"/>
    <property type="evidence" value="ECO:0007669"/>
    <property type="project" value="UniProtKB-SubCell"/>
</dbReference>
<evidence type="ECO:0000256" key="2">
    <source>
        <dbReference type="ARBA" id="ARBA00010794"/>
    </source>
</evidence>
<keyword evidence="9 10" id="KW-0472">Membrane</keyword>
<evidence type="ECO:0000256" key="6">
    <source>
        <dbReference type="ARBA" id="ARBA00022777"/>
    </source>
</evidence>
<feature type="transmembrane region" description="Helical" evidence="10">
    <location>
        <begin position="373"/>
        <end position="392"/>
    </location>
</feature>
<evidence type="ECO:0000256" key="5">
    <source>
        <dbReference type="ARBA" id="ARBA00022692"/>
    </source>
</evidence>
<proteinExistence type="inferred from homology"/>
<keyword evidence="5 10" id="KW-0812">Transmembrane</keyword>
<dbReference type="InterPro" id="IPR032974">
    <property type="entry name" value="Polypren_kinase"/>
</dbReference>
<dbReference type="EMBL" id="JAKCXM010000001">
    <property type="protein sequence ID" value="KAJ0410411.1"/>
    <property type="molecule type" value="Genomic_DNA"/>
</dbReference>
<evidence type="ECO:0000256" key="10">
    <source>
        <dbReference type="SAM" id="Phobius"/>
    </source>
</evidence>
<feature type="transmembrane region" description="Helical" evidence="10">
    <location>
        <begin position="148"/>
        <end position="168"/>
    </location>
</feature>
<evidence type="ECO:0000313" key="11">
    <source>
        <dbReference type="EMBL" id="KAJ0410411.1"/>
    </source>
</evidence>
<keyword evidence="6" id="KW-0418">Kinase</keyword>
<dbReference type="PANTHER" id="PTHR13205:SF15">
    <property type="entry name" value="DOLICHOL KINASE"/>
    <property type="match status" value="1"/>
</dbReference>
<feature type="transmembrane region" description="Helical" evidence="10">
    <location>
        <begin position="204"/>
        <end position="223"/>
    </location>
</feature>
<dbReference type="PANTHER" id="PTHR13205">
    <property type="entry name" value="TRANSMEMBRANE PROTEIN 15-RELATED"/>
    <property type="match status" value="1"/>
</dbReference>
<feature type="transmembrane region" description="Helical" evidence="10">
    <location>
        <begin position="466"/>
        <end position="486"/>
    </location>
</feature>
<sequence length="573" mass="61577">MRWKERVEARRAQLVEAALLVLVVAWSTWLSSGVVAPPSTDEGTAALLAEVLPRLLTALNGTAIAAVAWSLLVSTPVPAGMQELSRRERDDGLNIGVILPPLVFLGRFLAQYHDQQELSGTSLLYAWISVTVGLSLLLKIACFRSAGVLPIVIIDAIVLPLALSFTGVEAALRFVLPTVCRCLIGVLFRFGRLALPRSFTVGEALIVAQGIGFCVFDLALVTLDERGLLDVPQHWVVAWHVSDGAQSRSPHDLALQVGVVGALLICVALSPLLLRYGASSPQLVAPPLPLSASLWFLATVGLVLALVVYPLASLLLETWNPVAWLVGFLLEDAVRWHLVVFWSACLVVSVPAFAIISRALALRQIIARKLFHVLVVVMFVPAFYASAAMLALSYGVALAAFCLVECVRAVSLPPLGEHVAAFVKPFIDHREGGRVILTHTYLLLGCAMPLWLAHRRDAANALASNAGVLALGVGDAMGAAVGSTWGKRKVFGRKTWEGTAAVLLSMLVASLALHDLHWQAMEQGSLRQLLWLLVGMVMTSLLEAATTQIDNLVLSLFLFSVCNLVTCHRVAAV</sequence>
<evidence type="ECO:0000256" key="9">
    <source>
        <dbReference type="ARBA" id="ARBA00023136"/>
    </source>
</evidence>
<comment type="subcellular location">
    <subcellularLocation>
        <location evidence="1">Endoplasmic reticulum membrane</location>
        <topology evidence="1">Multi-pass membrane protein</topology>
    </subcellularLocation>
</comment>
<dbReference type="EC" id="2.7.1.108" evidence="3"/>
<keyword evidence="8 10" id="KW-1133">Transmembrane helix</keyword>
<feature type="transmembrane region" description="Helical" evidence="10">
    <location>
        <begin position="174"/>
        <end position="192"/>
    </location>
</feature>
<organism evidence="11 12">
    <name type="scientific">Pythium insidiosum</name>
    <name type="common">Pythiosis disease agent</name>
    <dbReference type="NCBI Taxonomy" id="114742"/>
    <lineage>
        <taxon>Eukaryota</taxon>
        <taxon>Sar</taxon>
        <taxon>Stramenopiles</taxon>
        <taxon>Oomycota</taxon>
        <taxon>Peronosporomycetes</taxon>
        <taxon>Pythiales</taxon>
        <taxon>Pythiaceae</taxon>
        <taxon>Pythium</taxon>
    </lineage>
</organism>
<accession>A0AAD5QBD0</accession>
<feature type="transmembrane region" description="Helical" evidence="10">
    <location>
        <begin position="528"/>
        <end position="545"/>
    </location>
</feature>
<evidence type="ECO:0000256" key="4">
    <source>
        <dbReference type="ARBA" id="ARBA00022679"/>
    </source>
</evidence>
<comment type="caution">
    <text evidence="11">The sequence shown here is derived from an EMBL/GenBank/DDBJ whole genome shotgun (WGS) entry which is preliminary data.</text>
</comment>
<evidence type="ECO:0000256" key="7">
    <source>
        <dbReference type="ARBA" id="ARBA00022824"/>
    </source>
</evidence>
<gene>
    <name evidence="11" type="ORF">P43SY_002743</name>
</gene>
<feature type="transmembrane region" description="Helical" evidence="10">
    <location>
        <begin position="253"/>
        <end position="274"/>
    </location>
</feature>
<comment type="similarity">
    <text evidence="2">Belongs to the polyprenol kinase family.</text>
</comment>
<protein>
    <recommendedName>
        <fullName evidence="3">dolichol kinase</fullName>
        <ecNumber evidence="3">2.7.1.108</ecNumber>
    </recommendedName>
</protein>
<feature type="transmembrane region" description="Helical" evidence="10">
    <location>
        <begin position="294"/>
        <end position="316"/>
    </location>
</feature>
<evidence type="ECO:0000256" key="1">
    <source>
        <dbReference type="ARBA" id="ARBA00004477"/>
    </source>
</evidence>
<reference evidence="11" key="1">
    <citation type="submission" date="2021-12" db="EMBL/GenBank/DDBJ databases">
        <title>Prjna785345.</title>
        <authorList>
            <person name="Rujirawat T."/>
            <person name="Krajaejun T."/>
        </authorList>
    </citation>
    <scope>NUCLEOTIDE SEQUENCE</scope>
    <source>
        <strain evidence="11">Pi057C3</strain>
    </source>
</reference>
<feature type="transmembrane region" description="Helical" evidence="10">
    <location>
        <begin position="122"/>
        <end position="141"/>
    </location>
</feature>
<dbReference type="GO" id="GO:0004168">
    <property type="term" value="F:dolichol kinase activity"/>
    <property type="evidence" value="ECO:0007669"/>
    <property type="project" value="UniProtKB-EC"/>
</dbReference>
<evidence type="ECO:0000313" key="12">
    <source>
        <dbReference type="Proteomes" id="UP001209570"/>
    </source>
</evidence>
<dbReference type="AlphaFoldDB" id="A0AAD5QBD0"/>
<feature type="transmembrane region" description="Helical" evidence="10">
    <location>
        <begin position="51"/>
        <end position="72"/>
    </location>
</feature>
<feature type="transmembrane region" description="Helical" evidence="10">
    <location>
        <begin position="498"/>
        <end position="516"/>
    </location>
</feature>
<feature type="transmembrane region" description="Helical" evidence="10">
    <location>
        <begin position="435"/>
        <end position="454"/>
    </location>
</feature>
<evidence type="ECO:0000256" key="3">
    <source>
        <dbReference type="ARBA" id="ARBA00012132"/>
    </source>
</evidence>
<name>A0AAD5QBD0_PYTIN</name>
<feature type="transmembrane region" description="Helical" evidence="10">
    <location>
        <begin position="12"/>
        <end position="31"/>
    </location>
</feature>
<dbReference type="GO" id="GO:0043048">
    <property type="term" value="P:dolichyl monophosphate biosynthetic process"/>
    <property type="evidence" value="ECO:0007669"/>
    <property type="project" value="TreeGrafter"/>
</dbReference>
<feature type="transmembrane region" description="Helical" evidence="10">
    <location>
        <begin position="336"/>
        <end position="361"/>
    </location>
</feature>
<keyword evidence="12" id="KW-1185">Reference proteome</keyword>
<feature type="transmembrane region" description="Helical" evidence="10">
    <location>
        <begin position="93"/>
        <end position="110"/>
    </location>
</feature>
<keyword evidence="4" id="KW-0808">Transferase</keyword>